<protein>
    <submittedName>
        <fullName evidence="2">DUF2238 domain-containing protein</fullName>
    </submittedName>
</protein>
<dbReference type="Pfam" id="PF09997">
    <property type="entry name" value="DUF2238"/>
    <property type="match status" value="1"/>
</dbReference>
<feature type="transmembrane region" description="Helical" evidence="1">
    <location>
        <begin position="175"/>
        <end position="195"/>
    </location>
</feature>
<feature type="transmembrane region" description="Helical" evidence="1">
    <location>
        <begin position="132"/>
        <end position="155"/>
    </location>
</feature>
<keyword evidence="3" id="KW-1185">Reference proteome</keyword>
<dbReference type="EMBL" id="CP146609">
    <property type="protein sequence ID" value="WWX21558.1"/>
    <property type="molecule type" value="Genomic_DNA"/>
</dbReference>
<keyword evidence="1" id="KW-0472">Membrane</keyword>
<keyword evidence="1" id="KW-0812">Transmembrane</keyword>
<name>A0ABZ2IYH5_9BACT</name>
<keyword evidence="1" id="KW-1133">Transmembrane helix</keyword>
<organism evidence="2 3">
    <name type="scientific">Pseudodesulfovibrio methanolicus</name>
    <dbReference type="NCBI Taxonomy" id="3126690"/>
    <lineage>
        <taxon>Bacteria</taxon>
        <taxon>Pseudomonadati</taxon>
        <taxon>Thermodesulfobacteriota</taxon>
        <taxon>Desulfovibrionia</taxon>
        <taxon>Desulfovibrionales</taxon>
        <taxon>Desulfovibrionaceae</taxon>
    </lineage>
</organism>
<feature type="transmembrane region" description="Helical" evidence="1">
    <location>
        <begin position="64"/>
        <end position="83"/>
    </location>
</feature>
<dbReference type="InterPro" id="IPR058534">
    <property type="entry name" value="YjdF"/>
</dbReference>
<evidence type="ECO:0000313" key="3">
    <source>
        <dbReference type="Proteomes" id="UP001385389"/>
    </source>
</evidence>
<dbReference type="RefSeq" id="WP_338667217.1">
    <property type="nucleotide sequence ID" value="NZ_CP146609.1"/>
</dbReference>
<evidence type="ECO:0000313" key="2">
    <source>
        <dbReference type="EMBL" id="WWX21558.1"/>
    </source>
</evidence>
<gene>
    <name evidence="2" type="ORF">V8V93_14035</name>
</gene>
<reference evidence="2 3" key="1">
    <citation type="submission" date="2024-03" db="EMBL/GenBank/DDBJ databases">
        <title>Phenotype and Genome Characterization of a Sulfate-Reducing Bacterium Pseudodesulfovibrio sp. strain 5S69, isolated from Petroleum Reservoir in Tatarstan (Russia).</title>
        <authorList>
            <person name="Bidzhieva S.K."/>
            <person name="Kadnikov V."/>
            <person name="Tourova T.P."/>
            <person name="Samigullina S.R."/>
            <person name="Sokolova D.S."/>
            <person name="Poltaraus A.B."/>
            <person name="Avtukh A.N."/>
            <person name="Tereshina V.M."/>
            <person name="Mardanov A.V."/>
            <person name="Nazina T.N."/>
        </authorList>
    </citation>
    <scope>NUCLEOTIDE SEQUENCE [LARGE SCALE GENOMIC DNA]</scope>
    <source>
        <strain evidence="2 3">5S69</strain>
    </source>
</reference>
<feature type="transmembrane region" description="Helical" evidence="1">
    <location>
        <begin position="37"/>
        <end position="57"/>
    </location>
</feature>
<feature type="transmembrane region" description="Helical" evidence="1">
    <location>
        <begin position="103"/>
        <end position="120"/>
    </location>
</feature>
<dbReference type="InterPro" id="IPR014509">
    <property type="entry name" value="YjdF-like"/>
</dbReference>
<accession>A0ABZ2IYH5</accession>
<sequence length="209" mass="23633">MKNESALSRRFPHLLAAAFAIFWTIMAVNPVMRDVWWAENIPIMAVFLLLVATYRLFRFSNLAYVLMACWLVLHTIGGHYTFANVPFDFVTDLFGFERNHFDRVGHYSIGFYAFPIAEYLTRKNLARPVVAYLFGLFAIMALAAGYEIVEWWYAVTAGGEAGIEFLGSQGDIWDAQSDMLCDTLGAVTALVLFFFSGIKPERRVGLGNQ</sequence>
<proteinExistence type="predicted"/>
<dbReference type="Proteomes" id="UP001385389">
    <property type="component" value="Chromosome"/>
</dbReference>
<dbReference type="PIRSF" id="PIRSF020606">
    <property type="entry name" value="UCP020606"/>
    <property type="match status" value="1"/>
</dbReference>
<evidence type="ECO:0000256" key="1">
    <source>
        <dbReference type="SAM" id="Phobius"/>
    </source>
</evidence>